<keyword evidence="3" id="KW-1185">Reference proteome</keyword>
<evidence type="ECO:0000313" key="2">
    <source>
        <dbReference type="EMBL" id="RQH44538.1"/>
    </source>
</evidence>
<feature type="transmembrane region" description="Helical" evidence="1">
    <location>
        <begin position="64"/>
        <end position="87"/>
    </location>
</feature>
<dbReference type="OrthoDB" id="574468at2"/>
<proteinExistence type="predicted"/>
<comment type="caution">
    <text evidence="2">The sequence shown here is derived from an EMBL/GenBank/DDBJ whole genome shotgun (WGS) entry which is preliminary data.</text>
</comment>
<feature type="transmembrane region" description="Helical" evidence="1">
    <location>
        <begin position="12"/>
        <end position="33"/>
    </location>
</feature>
<keyword evidence="1" id="KW-1133">Transmembrane helix</keyword>
<evidence type="ECO:0000313" key="3">
    <source>
        <dbReference type="Proteomes" id="UP000269154"/>
    </source>
</evidence>
<gene>
    <name evidence="2" type="ORF">D5R40_11480</name>
</gene>
<accession>A0A3N6RIU0</accession>
<dbReference type="AlphaFoldDB" id="A0A3N6RIU0"/>
<dbReference type="Proteomes" id="UP000269154">
    <property type="component" value="Unassembled WGS sequence"/>
</dbReference>
<keyword evidence="1" id="KW-0472">Membrane</keyword>
<name>A0A3N6RIU0_9CYAN</name>
<dbReference type="EMBL" id="RCBY01000052">
    <property type="protein sequence ID" value="RQH44538.1"/>
    <property type="molecule type" value="Genomic_DNA"/>
</dbReference>
<sequence>MMKQTFRKLHRIVAPIVFLPLFVTVITGVAYRLGRNWFGLSRDQAHILMVIHEAEYLGEDIKPFYVLLNGIGLIWMLVTGIIMSGLFNKKKPKQNTESNTTTVES</sequence>
<organism evidence="2 3">
    <name type="scientific">Okeania hirsuta</name>
    <dbReference type="NCBI Taxonomy" id="1458930"/>
    <lineage>
        <taxon>Bacteria</taxon>
        <taxon>Bacillati</taxon>
        <taxon>Cyanobacteriota</taxon>
        <taxon>Cyanophyceae</taxon>
        <taxon>Oscillatoriophycideae</taxon>
        <taxon>Oscillatoriales</taxon>
        <taxon>Microcoleaceae</taxon>
        <taxon>Okeania</taxon>
    </lineage>
</organism>
<keyword evidence="1" id="KW-0812">Transmembrane</keyword>
<reference evidence="2 3" key="1">
    <citation type="journal article" date="2018" name="ACS Chem. Biol.">
        <title>Ketoreductase domain dysfunction expands chemodiversity: malyngamide biosynthesis in the cyanobacterium Okeania hirsuta.</title>
        <authorList>
            <person name="Moss N.A."/>
            <person name="Leao T."/>
            <person name="Rankin M."/>
            <person name="McCullough T.M."/>
            <person name="Qu P."/>
            <person name="Korobeynikov A."/>
            <person name="Smith J.L."/>
            <person name="Gerwick L."/>
            <person name="Gerwick W.H."/>
        </authorList>
    </citation>
    <scope>NUCLEOTIDE SEQUENCE [LARGE SCALE GENOMIC DNA]</scope>
    <source>
        <strain evidence="2 3">PAB10Feb10-1</strain>
    </source>
</reference>
<protein>
    <submittedName>
        <fullName evidence="2">PepSY domain-containing protein</fullName>
    </submittedName>
</protein>
<evidence type="ECO:0000256" key="1">
    <source>
        <dbReference type="SAM" id="Phobius"/>
    </source>
</evidence>